<dbReference type="OrthoDB" id="10303427at2759"/>
<comment type="caution">
    <text evidence="2">The sequence shown here is derived from an EMBL/GenBank/DDBJ whole genome shotgun (WGS) entry which is preliminary data.</text>
</comment>
<keyword evidence="3" id="KW-1185">Reference proteome</keyword>
<sequence>MSNNNSCLLWFWFVILFLCLTTEKNGVDFSVAVQNDFISFQYIGVTADSPALSPPNDKLVSGNPIYGQNDQQPSSCHGCRSLTEIMDPTCFDIALTDLDNKPAWNITFQVKQHTILNRVVPDSCLDSHECTVCLNATELFDMMNAIPEIQPFASTVFPPNGAKPQPGDPAPPPSVYSMCLVMSSRFGMREARSAILKPRIMCFPGCIYGQEAPLGDMLLKPEVGCKLFDE</sequence>
<reference evidence="2" key="2">
    <citation type="submission" date="2022-01" db="EMBL/GenBank/DDBJ databases">
        <authorList>
            <person name="Hirooka S."/>
            <person name="Miyagishima S.Y."/>
        </authorList>
    </citation>
    <scope>NUCLEOTIDE SEQUENCE</scope>
    <source>
        <strain evidence="2">NBRC 102759</strain>
    </source>
</reference>
<name>A0A9C7PQA0_9RHOD</name>
<gene>
    <name evidence="2" type="ORF">GpartN1_g271.t1</name>
</gene>
<reference evidence="2" key="1">
    <citation type="journal article" date="2022" name="Proc. Natl. Acad. Sci. U.S.A.">
        <title>Life cycle and functional genomics of the unicellular red alga Galdieria for elucidating algal and plant evolution and industrial use.</title>
        <authorList>
            <person name="Hirooka S."/>
            <person name="Itabashi T."/>
            <person name="Ichinose T.M."/>
            <person name="Onuma R."/>
            <person name="Fujiwara T."/>
            <person name="Yamashita S."/>
            <person name="Jong L.W."/>
            <person name="Tomita R."/>
            <person name="Iwane A.H."/>
            <person name="Miyagishima S.Y."/>
        </authorList>
    </citation>
    <scope>NUCLEOTIDE SEQUENCE</scope>
    <source>
        <strain evidence="2">NBRC 102759</strain>
    </source>
</reference>
<feature type="signal peptide" evidence="1">
    <location>
        <begin position="1"/>
        <end position="26"/>
    </location>
</feature>
<feature type="chain" id="PRO_5038670272" evidence="1">
    <location>
        <begin position="27"/>
        <end position="230"/>
    </location>
</feature>
<dbReference type="EMBL" id="BQMJ01000002">
    <property type="protein sequence ID" value="GJQ08480.1"/>
    <property type="molecule type" value="Genomic_DNA"/>
</dbReference>
<dbReference type="Proteomes" id="UP001061958">
    <property type="component" value="Unassembled WGS sequence"/>
</dbReference>
<evidence type="ECO:0000313" key="2">
    <source>
        <dbReference type="EMBL" id="GJQ08480.1"/>
    </source>
</evidence>
<proteinExistence type="predicted"/>
<evidence type="ECO:0000313" key="3">
    <source>
        <dbReference type="Proteomes" id="UP001061958"/>
    </source>
</evidence>
<keyword evidence="1" id="KW-0732">Signal</keyword>
<accession>A0A9C7PQA0</accession>
<protein>
    <submittedName>
        <fullName evidence="2">Uncharacterized protein</fullName>
    </submittedName>
</protein>
<evidence type="ECO:0000256" key="1">
    <source>
        <dbReference type="SAM" id="SignalP"/>
    </source>
</evidence>
<dbReference type="AlphaFoldDB" id="A0A9C7PQA0"/>
<organism evidence="2 3">
    <name type="scientific">Galdieria partita</name>
    <dbReference type="NCBI Taxonomy" id="83374"/>
    <lineage>
        <taxon>Eukaryota</taxon>
        <taxon>Rhodophyta</taxon>
        <taxon>Bangiophyceae</taxon>
        <taxon>Galdieriales</taxon>
        <taxon>Galdieriaceae</taxon>
        <taxon>Galdieria</taxon>
    </lineage>
</organism>